<dbReference type="KEGG" id="gaz:Pan241w_38350"/>
<dbReference type="GO" id="GO:0008237">
    <property type="term" value="F:metallopeptidase activity"/>
    <property type="evidence" value="ECO:0007669"/>
    <property type="project" value="UniProtKB-KW"/>
</dbReference>
<dbReference type="Pfam" id="PF00144">
    <property type="entry name" value="Beta-lactamase"/>
    <property type="match status" value="1"/>
</dbReference>
<keyword evidence="8" id="KW-0961">Cell wall biogenesis/degradation</keyword>
<evidence type="ECO:0000256" key="4">
    <source>
        <dbReference type="ARBA" id="ARBA00022801"/>
    </source>
</evidence>
<dbReference type="Gene3D" id="3.40.710.10">
    <property type="entry name" value="DD-peptidase/beta-lactamase superfamily"/>
    <property type="match status" value="1"/>
</dbReference>
<dbReference type="GO" id="GO:0008270">
    <property type="term" value="F:zinc ion binding"/>
    <property type="evidence" value="ECO:0007669"/>
    <property type="project" value="UniProtKB-UniRule"/>
</dbReference>
<evidence type="ECO:0000256" key="10">
    <source>
        <dbReference type="HAMAP-Rule" id="MF_01924"/>
    </source>
</evidence>
<dbReference type="Proteomes" id="UP000317171">
    <property type="component" value="Chromosome"/>
</dbReference>
<dbReference type="InterPro" id="IPR012338">
    <property type="entry name" value="Beta-lactam/transpept-like"/>
</dbReference>
<dbReference type="Pfam" id="PF01427">
    <property type="entry name" value="Peptidase_M15"/>
    <property type="match status" value="1"/>
</dbReference>
<keyword evidence="13" id="KW-1185">Reference proteome</keyword>
<evidence type="ECO:0000313" key="12">
    <source>
        <dbReference type="EMBL" id="QDT43731.1"/>
    </source>
</evidence>
<evidence type="ECO:0000256" key="2">
    <source>
        <dbReference type="ARBA" id="ARBA00022670"/>
    </source>
</evidence>
<feature type="binding site" evidence="10">
    <location>
        <position position="703"/>
    </location>
    <ligand>
        <name>Zn(2+)</name>
        <dbReference type="ChEBI" id="CHEBI:29105"/>
        <note>catalytic</note>
    </ligand>
</feature>
<accession>A0A517RIP3</accession>
<dbReference type="OrthoDB" id="9801430at2"/>
<keyword evidence="4 10" id="KW-0378">Hydrolase</keyword>
<dbReference type="AlphaFoldDB" id="A0A517RIP3"/>
<organism evidence="12 13">
    <name type="scientific">Gimesia alba</name>
    <dbReference type="NCBI Taxonomy" id="2527973"/>
    <lineage>
        <taxon>Bacteria</taxon>
        <taxon>Pseudomonadati</taxon>
        <taxon>Planctomycetota</taxon>
        <taxon>Planctomycetia</taxon>
        <taxon>Planctomycetales</taxon>
        <taxon>Planctomycetaceae</taxon>
        <taxon>Gimesia</taxon>
    </lineage>
</organism>
<dbReference type="InterPro" id="IPR009045">
    <property type="entry name" value="Zn_M74/Hedgehog-like"/>
</dbReference>
<dbReference type="InterPro" id="IPR051478">
    <property type="entry name" value="Beta-lactamase-like_AB/R"/>
</dbReference>
<feature type="binding site" evidence="10">
    <location>
        <position position="710"/>
    </location>
    <ligand>
        <name>Zn(2+)</name>
        <dbReference type="ChEBI" id="CHEBI:29105"/>
        <note>catalytic</note>
    </ligand>
</feature>
<dbReference type="InterPro" id="IPR000755">
    <property type="entry name" value="A_A_dipeptidase"/>
</dbReference>
<comment type="cofactor">
    <cofactor evidence="10">
        <name>Zn(2+)</name>
        <dbReference type="ChEBI" id="CHEBI:29105"/>
    </cofactor>
    <text evidence="10">Binds 1 zinc ion per subunit.</text>
</comment>
<dbReference type="SUPFAM" id="SSF56601">
    <property type="entry name" value="beta-lactamase/transpeptidase-like"/>
    <property type="match status" value="1"/>
</dbReference>
<gene>
    <name evidence="12" type="primary">ddpX</name>
    <name evidence="12" type="ORF">Pan241w_38350</name>
</gene>
<proteinExistence type="inferred from homology"/>
<dbReference type="GO" id="GO:0006508">
    <property type="term" value="P:proteolysis"/>
    <property type="evidence" value="ECO:0007669"/>
    <property type="project" value="UniProtKB-KW"/>
</dbReference>
<keyword evidence="5 10" id="KW-0862">Zinc</keyword>
<evidence type="ECO:0000259" key="11">
    <source>
        <dbReference type="Pfam" id="PF00144"/>
    </source>
</evidence>
<keyword evidence="2 10" id="KW-0645">Protease</keyword>
<keyword evidence="3 10" id="KW-0479">Metal-binding</keyword>
<keyword evidence="7 10" id="KW-0482">Metalloprotease</keyword>
<feature type="site" description="Transition state stabilizer" evidence="10">
    <location>
        <position position="674"/>
    </location>
</feature>
<feature type="domain" description="Beta-lactamase-related" evidence="11">
    <location>
        <begin position="47"/>
        <end position="375"/>
    </location>
</feature>
<comment type="catalytic activity">
    <reaction evidence="1 10">
        <text>D-alanyl-D-alanine + H2O = 2 D-alanine</text>
        <dbReference type="Rhea" id="RHEA:20661"/>
        <dbReference type="ChEBI" id="CHEBI:15377"/>
        <dbReference type="ChEBI" id="CHEBI:57416"/>
        <dbReference type="ChEBI" id="CHEBI:57822"/>
        <dbReference type="EC" id="3.4.13.22"/>
    </reaction>
</comment>
<keyword evidence="6 10" id="KW-0224">Dipeptidase</keyword>
<feature type="binding site" evidence="10">
    <location>
        <position position="771"/>
    </location>
    <ligand>
        <name>Zn(2+)</name>
        <dbReference type="ChEBI" id="CHEBI:29105"/>
        <note>catalytic</note>
    </ligand>
</feature>
<evidence type="ECO:0000256" key="1">
    <source>
        <dbReference type="ARBA" id="ARBA00001362"/>
    </source>
</evidence>
<dbReference type="SUPFAM" id="SSF55166">
    <property type="entry name" value="Hedgehog/DD-peptidase"/>
    <property type="match status" value="1"/>
</dbReference>
<evidence type="ECO:0000256" key="8">
    <source>
        <dbReference type="ARBA" id="ARBA00023316"/>
    </source>
</evidence>
<comment type="similarity">
    <text evidence="9">Belongs to the beta-lactamase family.</text>
</comment>
<dbReference type="PANTHER" id="PTHR22935">
    <property type="entry name" value="PENICILLIN-BINDING PROTEIN"/>
    <property type="match status" value="1"/>
</dbReference>
<dbReference type="CDD" id="cd14840">
    <property type="entry name" value="D-Ala-D-Ala_dipeptidase_Aad"/>
    <property type="match status" value="1"/>
</dbReference>
<evidence type="ECO:0000256" key="9">
    <source>
        <dbReference type="ARBA" id="ARBA00038473"/>
    </source>
</evidence>
<dbReference type="HAMAP" id="MF_01924">
    <property type="entry name" value="A_A_dipeptidase"/>
    <property type="match status" value="1"/>
</dbReference>
<comment type="similarity">
    <text evidence="10">Belongs to the peptidase M15D family.</text>
</comment>
<evidence type="ECO:0000256" key="3">
    <source>
        <dbReference type="ARBA" id="ARBA00022723"/>
    </source>
</evidence>
<dbReference type="EMBL" id="CP036269">
    <property type="protein sequence ID" value="QDT43731.1"/>
    <property type="molecule type" value="Genomic_DNA"/>
</dbReference>
<dbReference type="Gene3D" id="3.30.1380.10">
    <property type="match status" value="1"/>
</dbReference>
<name>A0A517RIP3_9PLAN</name>
<evidence type="ECO:0000256" key="6">
    <source>
        <dbReference type="ARBA" id="ARBA00022997"/>
    </source>
</evidence>
<comment type="function">
    <text evidence="10">Catalyzes hydrolysis of the D-alanyl-D-alanine dipeptide.</text>
</comment>
<dbReference type="GO" id="GO:0071555">
    <property type="term" value="P:cell wall organization"/>
    <property type="evidence" value="ECO:0007669"/>
    <property type="project" value="UniProtKB-KW"/>
</dbReference>
<protein>
    <recommendedName>
        <fullName evidence="10">D-alanyl-D-alanine dipeptidase</fullName>
        <shortName evidence="10">D-Ala-D-Ala dipeptidase</shortName>
        <ecNumber evidence="10">3.4.13.22</ecNumber>
    </recommendedName>
</protein>
<sequence>MKLFQRQIVFILFLVLVNTVYAEKPKQSQQVSHEKKVDYSAAIDRLKAAIRHEVEQKQLPAFSISLVDGDEMVWAEGFGFQDKDRKIRATEKTVYRVGSVSKLFTDIAVMQLVESGELNLDDTVQSHLPEFKPTNPFGGAISLGQLMTHRSGLVRESPVGNYFDPTEPSLVETVASLNQTSLVYKPGTKTKYSNAAVAVVGAVLEKQLDVSHAAQVRQKILDPLNMESSGFTVTPAVKKQLATGWMRTNDGRRFIAPTFLLGTGPAGNLYSNVVDLAKFLTCLFNLGQVQEGQILKRDTLQLMLTPQKDADGKPQRFGIGFHIQDFDGFTKVGHGGAVYGFSSQLEALPERKLGVAAVASLDGTNGVVGRLADYALRLMLAAQDGKSLPGYRMTGPVPSERAKELVGLYRNDEKQKLARITELNGDLFLHRGTFRYDLRSAAGDGTILTDDSIGSGTEVALEGKDVLRVGKTKFQRAADAPRPPTPADWKGLIGEYGWDHNTLYILEEEGQLFALIEWFYYYPLKQVDRNTFEFPDHGLYHGEGLKFTRGKDDVATDVVAAEVKFVRREVGTKDGETFQITPVKPIDELRAAALAASPPPEPGKYRQPELVDLTTLDPTIKLDIRYASENNFTGAVFYKQARAFMQRPAAEAVVRANARLKQRGLGLLIHDAYRPWHVTKMFWDATPGEFKDFVANPANGSRHNRGCAVDLTLYDLKSGEPIQMVAGYDEFSPRSFPLYPGGTARQRWYRQLLRQTMESEGFTVYEYEWWHFDFKDWKQYRIGNQTFEEIDQGH</sequence>
<dbReference type="InterPro" id="IPR001466">
    <property type="entry name" value="Beta-lactam-related"/>
</dbReference>
<feature type="active site" description="Proton donor/acceptor" evidence="10">
    <location>
        <position position="768"/>
    </location>
</feature>
<dbReference type="GO" id="GO:0160237">
    <property type="term" value="F:D-Ala-D-Ala dipeptidase activity"/>
    <property type="evidence" value="ECO:0007669"/>
    <property type="project" value="UniProtKB-EC"/>
</dbReference>
<reference evidence="12 13" key="1">
    <citation type="submission" date="2019-02" db="EMBL/GenBank/DDBJ databases">
        <title>Deep-cultivation of Planctomycetes and their phenomic and genomic characterization uncovers novel biology.</title>
        <authorList>
            <person name="Wiegand S."/>
            <person name="Jogler M."/>
            <person name="Boedeker C."/>
            <person name="Pinto D."/>
            <person name="Vollmers J."/>
            <person name="Rivas-Marin E."/>
            <person name="Kohn T."/>
            <person name="Peeters S.H."/>
            <person name="Heuer A."/>
            <person name="Rast P."/>
            <person name="Oberbeckmann S."/>
            <person name="Bunk B."/>
            <person name="Jeske O."/>
            <person name="Meyerdierks A."/>
            <person name="Storesund J.E."/>
            <person name="Kallscheuer N."/>
            <person name="Luecker S."/>
            <person name="Lage O.M."/>
            <person name="Pohl T."/>
            <person name="Merkel B.J."/>
            <person name="Hornburger P."/>
            <person name="Mueller R.-W."/>
            <person name="Bruemmer F."/>
            <person name="Labrenz M."/>
            <person name="Spormann A.M."/>
            <person name="Op den Camp H."/>
            <person name="Overmann J."/>
            <person name="Amann R."/>
            <person name="Jetten M.S.M."/>
            <person name="Mascher T."/>
            <person name="Medema M.H."/>
            <person name="Devos D.P."/>
            <person name="Kaster A.-K."/>
            <person name="Ovreas L."/>
            <person name="Rohde M."/>
            <person name="Galperin M.Y."/>
            <person name="Jogler C."/>
        </authorList>
    </citation>
    <scope>NUCLEOTIDE SEQUENCE [LARGE SCALE GENOMIC DNA]</scope>
    <source>
        <strain evidence="12 13">Pan241w</strain>
    </source>
</reference>
<dbReference type="EC" id="3.4.13.22" evidence="10"/>
<evidence type="ECO:0000313" key="13">
    <source>
        <dbReference type="Proteomes" id="UP000317171"/>
    </source>
</evidence>
<evidence type="ECO:0000256" key="5">
    <source>
        <dbReference type="ARBA" id="ARBA00022833"/>
    </source>
</evidence>
<dbReference type="RefSeq" id="WP_145218631.1">
    <property type="nucleotide sequence ID" value="NZ_CP036269.1"/>
</dbReference>
<dbReference type="PANTHER" id="PTHR22935:SF95">
    <property type="entry name" value="BETA-LACTAMASE-LIKE 1-RELATED"/>
    <property type="match status" value="1"/>
</dbReference>
<evidence type="ECO:0000256" key="7">
    <source>
        <dbReference type="ARBA" id="ARBA00023049"/>
    </source>
</evidence>